<dbReference type="GO" id="GO:0016491">
    <property type="term" value="F:oxidoreductase activity"/>
    <property type="evidence" value="ECO:0007669"/>
    <property type="project" value="UniProtKB-KW"/>
</dbReference>
<dbReference type="PRINTS" id="PR00420">
    <property type="entry name" value="RNGMNOXGNASE"/>
</dbReference>
<dbReference type="InterPro" id="IPR002938">
    <property type="entry name" value="FAD-bd"/>
</dbReference>
<evidence type="ECO:0000313" key="5">
    <source>
        <dbReference type="EMBL" id="EPE25652.1"/>
    </source>
</evidence>
<gene>
    <name evidence="5" type="ORF">GLAREA_01564</name>
</gene>
<evidence type="ECO:0000256" key="3">
    <source>
        <dbReference type="ARBA" id="ARBA00023002"/>
    </source>
</evidence>
<evidence type="ECO:0000256" key="2">
    <source>
        <dbReference type="ARBA" id="ARBA00022827"/>
    </source>
</evidence>
<evidence type="ECO:0000259" key="4">
    <source>
        <dbReference type="Pfam" id="PF01494"/>
    </source>
</evidence>
<evidence type="ECO:0000256" key="1">
    <source>
        <dbReference type="ARBA" id="ARBA00022630"/>
    </source>
</evidence>
<protein>
    <submittedName>
        <fullName evidence="5">FAD/NAD(P)-binding protein</fullName>
    </submittedName>
</protein>
<dbReference type="GeneID" id="19460622"/>
<dbReference type="AlphaFoldDB" id="S3CGL8"/>
<feature type="domain" description="FAD-binding" evidence="4">
    <location>
        <begin position="56"/>
        <end position="401"/>
    </location>
</feature>
<keyword evidence="3" id="KW-0560">Oxidoreductase</keyword>
<dbReference type="eggNOG" id="ENOG502QTX9">
    <property type="taxonomic scope" value="Eukaryota"/>
</dbReference>
<organism evidence="5 6">
    <name type="scientific">Glarea lozoyensis (strain ATCC 20868 / MF5171)</name>
    <dbReference type="NCBI Taxonomy" id="1116229"/>
    <lineage>
        <taxon>Eukaryota</taxon>
        <taxon>Fungi</taxon>
        <taxon>Dikarya</taxon>
        <taxon>Ascomycota</taxon>
        <taxon>Pezizomycotina</taxon>
        <taxon>Leotiomycetes</taxon>
        <taxon>Helotiales</taxon>
        <taxon>Helotiaceae</taxon>
        <taxon>Glarea</taxon>
    </lineage>
</organism>
<dbReference type="PANTHER" id="PTHR46865:SF2">
    <property type="entry name" value="MONOOXYGENASE"/>
    <property type="match status" value="1"/>
</dbReference>
<dbReference type="EMBL" id="KE145371">
    <property type="protein sequence ID" value="EPE25652.1"/>
    <property type="molecule type" value="Genomic_DNA"/>
</dbReference>
<dbReference type="InterPro" id="IPR051704">
    <property type="entry name" value="FAD_aromatic-hydroxylase"/>
</dbReference>
<keyword evidence="1" id="KW-0285">Flavoprotein</keyword>
<dbReference type="OMA" id="WARWYNA"/>
<dbReference type="Gene3D" id="3.50.50.60">
    <property type="entry name" value="FAD/NAD(P)-binding domain"/>
    <property type="match status" value="1"/>
</dbReference>
<dbReference type="InterPro" id="IPR036188">
    <property type="entry name" value="FAD/NAD-bd_sf"/>
</dbReference>
<name>S3CGL8_GLAL2</name>
<dbReference type="Proteomes" id="UP000016922">
    <property type="component" value="Unassembled WGS sequence"/>
</dbReference>
<dbReference type="SUPFAM" id="SSF51905">
    <property type="entry name" value="FAD/NAD(P)-binding domain"/>
    <property type="match status" value="1"/>
</dbReference>
<dbReference type="GO" id="GO:0071949">
    <property type="term" value="F:FAD binding"/>
    <property type="evidence" value="ECO:0007669"/>
    <property type="project" value="InterPro"/>
</dbReference>
<dbReference type="Pfam" id="PF01494">
    <property type="entry name" value="FAD_binding_3"/>
    <property type="match status" value="1"/>
</dbReference>
<sequence>MSTPEIFSEIEVPQRPHSALLANNFTSQFSTATRSTFQPTLSQNGGPPSSSTTPIDILIVGAGVAGPFLSLLLSQSEIPFNITVLERAPDRISFGQQIDLRGAGVKILQKEFSELLKEIKEATTDEAGFNFLDQKGNVAATFPVQKDNVDSYLTSPTSDIEILRGNLVKLLIDASQSPKYKRGGTKVQYIYEDSVDKILEPSVSPSGKVHVTLASGIQKDYDIVVGADGMRSSIRRLAFKESQDALKSLGQYTSYFTIPYEPEDGTFASWFNAPLGRCILLRPDNAGCTRAYLSIMASDSNRKVLENYHSLSTAEQKKMLRALFEDSGWKTGRVLRGMQASNDFYMQEVAQVKIPTWSTSNGQIVLLGDAGYCPSPISGMGTTLAVVGAYILAGELVTSIRAQIANSQDKMPKKLDFSESARLYEIKMRPFVEKGQAIIPGAPAIANPMTSWGIEVLLRVVGVVSWLSRSRIAKLFSWVGSFFASKEKEWDDKLDRYEFVKR</sequence>
<dbReference type="KEGG" id="glz:GLAREA_01564"/>
<keyword evidence="6" id="KW-1185">Reference proteome</keyword>
<dbReference type="OrthoDB" id="655030at2759"/>
<proteinExistence type="predicted"/>
<dbReference type="PANTHER" id="PTHR46865">
    <property type="entry name" value="OXIDOREDUCTASE-RELATED"/>
    <property type="match status" value="1"/>
</dbReference>
<reference evidence="5 6" key="1">
    <citation type="journal article" date="2013" name="BMC Genomics">
        <title>Genomics-driven discovery of the pneumocandin biosynthetic gene cluster in the fungus Glarea lozoyensis.</title>
        <authorList>
            <person name="Chen L."/>
            <person name="Yue Q."/>
            <person name="Zhang X."/>
            <person name="Xiang M."/>
            <person name="Wang C."/>
            <person name="Li S."/>
            <person name="Che Y."/>
            <person name="Ortiz-Lopez F.J."/>
            <person name="Bills G.F."/>
            <person name="Liu X."/>
            <person name="An Z."/>
        </authorList>
    </citation>
    <scope>NUCLEOTIDE SEQUENCE [LARGE SCALE GENOMIC DNA]</scope>
    <source>
        <strain evidence="6">ATCC 20868 / MF5171</strain>
    </source>
</reference>
<evidence type="ECO:0000313" key="6">
    <source>
        <dbReference type="Proteomes" id="UP000016922"/>
    </source>
</evidence>
<accession>S3CGL8</accession>
<dbReference type="HOGENOM" id="CLU_009665_1_1_1"/>
<dbReference type="RefSeq" id="XP_008086971.1">
    <property type="nucleotide sequence ID" value="XM_008088780.1"/>
</dbReference>
<keyword evidence="2" id="KW-0274">FAD</keyword>